<dbReference type="AlphaFoldDB" id="X1PPV2"/>
<protein>
    <submittedName>
        <fullName evidence="1">Uncharacterized protein</fullName>
    </submittedName>
</protein>
<evidence type="ECO:0000313" key="1">
    <source>
        <dbReference type="EMBL" id="GAI58292.1"/>
    </source>
</evidence>
<sequence>MVAVMAGRDDTYCKFGPILLEGMCWVLLDYQNELRKNQGMPELTMDDVLLKLENHLSGLQPYDWM</sequence>
<gene>
    <name evidence="1" type="ORF">S06H3_55574</name>
</gene>
<accession>X1PPV2</accession>
<dbReference type="EMBL" id="BARV01035636">
    <property type="protein sequence ID" value="GAI58292.1"/>
    <property type="molecule type" value="Genomic_DNA"/>
</dbReference>
<proteinExistence type="predicted"/>
<organism evidence="1">
    <name type="scientific">marine sediment metagenome</name>
    <dbReference type="NCBI Taxonomy" id="412755"/>
    <lineage>
        <taxon>unclassified sequences</taxon>
        <taxon>metagenomes</taxon>
        <taxon>ecological metagenomes</taxon>
    </lineage>
</organism>
<feature type="non-terminal residue" evidence="1">
    <location>
        <position position="65"/>
    </location>
</feature>
<name>X1PPV2_9ZZZZ</name>
<reference evidence="1" key="1">
    <citation type="journal article" date="2014" name="Front. Microbiol.">
        <title>High frequency of phylogenetically diverse reductive dehalogenase-homologous genes in deep subseafloor sedimentary metagenomes.</title>
        <authorList>
            <person name="Kawai M."/>
            <person name="Futagami T."/>
            <person name="Toyoda A."/>
            <person name="Takaki Y."/>
            <person name="Nishi S."/>
            <person name="Hori S."/>
            <person name="Arai W."/>
            <person name="Tsubouchi T."/>
            <person name="Morono Y."/>
            <person name="Uchiyama I."/>
            <person name="Ito T."/>
            <person name="Fujiyama A."/>
            <person name="Inagaki F."/>
            <person name="Takami H."/>
        </authorList>
    </citation>
    <scope>NUCLEOTIDE SEQUENCE</scope>
    <source>
        <strain evidence="1">Expedition CK06-06</strain>
    </source>
</reference>
<comment type="caution">
    <text evidence="1">The sequence shown here is derived from an EMBL/GenBank/DDBJ whole genome shotgun (WGS) entry which is preliminary data.</text>
</comment>